<feature type="chain" id="PRO_5044301242" evidence="2">
    <location>
        <begin position="19"/>
        <end position="510"/>
    </location>
</feature>
<organism evidence="3 4">
    <name type="scientific">Prymnesium parvum</name>
    <name type="common">Toxic golden alga</name>
    <dbReference type="NCBI Taxonomy" id="97485"/>
    <lineage>
        <taxon>Eukaryota</taxon>
        <taxon>Haptista</taxon>
        <taxon>Haptophyta</taxon>
        <taxon>Prymnesiophyceae</taxon>
        <taxon>Prymnesiales</taxon>
        <taxon>Prymnesiaceae</taxon>
        <taxon>Prymnesium</taxon>
    </lineage>
</organism>
<feature type="compositionally biased region" description="Low complexity" evidence="1">
    <location>
        <begin position="225"/>
        <end position="239"/>
    </location>
</feature>
<sequence length="510" mass="52718">MVVAPVLHLLSFLGLASALRLLPSPATATCLLPPRRAHAVAAFTEEERKRIMDIQINGVDAGGWDNDEYLQSTKAPPSPPDDGEILRQAKAYLQMLKEKGMRPRPDVVELVEKLEGGASFDQVEHLDDGNMAEHYVNSVSQGGRGQSPSDLAAREYEQLSRRPPPPPPRAPPPPPPPAAATSAGGVASASSYASLMGAPPPPPLAATPPPPSPLPPRPKPPPPAATSTGGVASASSYASLMGASPPPPLAATPPPPPLPPPPKPPPPPQATAAAASAPPLPDKDPAELRLQYKAYLQTCIAQERQAAQPVVDLIRRLNAEKPPTAKEAEEASELLREAMVRLEAATDLSLMPAADRDALLTSLIRALAVVNAETPAAPSAPSASASAPPPPFPPPSPPRPSPSPPAVTSAGGVQSGSSYASLMGGAPPPSAASRPAPPPSGPAASNSLGSTYYVEGMDAMSPEEYRQALGAKLKAEQAKRMLEKGPKHTGHGASDSYMAWLENSPRSDAQ</sequence>
<feature type="region of interest" description="Disordered" evidence="1">
    <location>
        <begin position="375"/>
        <end position="449"/>
    </location>
</feature>
<feature type="signal peptide" evidence="2">
    <location>
        <begin position="1"/>
        <end position="18"/>
    </location>
</feature>
<dbReference type="EMBL" id="JBGBPQ010000024">
    <property type="protein sequence ID" value="KAL1499906.1"/>
    <property type="molecule type" value="Genomic_DNA"/>
</dbReference>
<accession>A0AB34IL46</accession>
<dbReference type="AlphaFoldDB" id="A0AB34IL46"/>
<feature type="compositionally biased region" description="Pro residues" evidence="1">
    <location>
        <begin position="162"/>
        <end position="178"/>
    </location>
</feature>
<keyword evidence="4" id="KW-1185">Reference proteome</keyword>
<protein>
    <submittedName>
        <fullName evidence="3">Uncharacterized protein</fullName>
    </submittedName>
</protein>
<keyword evidence="2" id="KW-0732">Signal</keyword>
<feature type="compositionally biased region" description="Low complexity" evidence="1">
    <location>
        <begin position="179"/>
        <end position="194"/>
    </location>
</feature>
<evidence type="ECO:0000313" key="3">
    <source>
        <dbReference type="EMBL" id="KAL1499906.1"/>
    </source>
</evidence>
<feature type="compositionally biased region" description="Pro residues" evidence="1">
    <location>
        <begin position="198"/>
        <end position="224"/>
    </location>
</feature>
<reference evidence="3 4" key="1">
    <citation type="journal article" date="2024" name="Science">
        <title>Giant polyketide synthase enzymes in the biosynthesis of giant marine polyether toxins.</title>
        <authorList>
            <person name="Fallon T.R."/>
            <person name="Shende V.V."/>
            <person name="Wierzbicki I.H."/>
            <person name="Pendleton A.L."/>
            <person name="Watervoot N.F."/>
            <person name="Auber R.P."/>
            <person name="Gonzalez D.J."/>
            <person name="Wisecaver J.H."/>
            <person name="Moore B.S."/>
        </authorList>
    </citation>
    <scope>NUCLEOTIDE SEQUENCE [LARGE SCALE GENOMIC DNA]</scope>
    <source>
        <strain evidence="3 4">12B1</strain>
    </source>
</reference>
<evidence type="ECO:0000256" key="2">
    <source>
        <dbReference type="SAM" id="SignalP"/>
    </source>
</evidence>
<comment type="caution">
    <text evidence="3">The sequence shown here is derived from an EMBL/GenBank/DDBJ whole genome shotgun (WGS) entry which is preliminary data.</text>
</comment>
<feature type="compositionally biased region" description="Polar residues" evidence="1">
    <location>
        <begin position="138"/>
        <end position="149"/>
    </location>
</feature>
<feature type="compositionally biased region" description="Low complexity" evidence="1">
    <location>
        <begin position="375"/>
        <end position="386"/>
    </location>
</feature>
<feature type="compositionally biased region" description="Pro residues" evidence="1">
    <location>
        <begin position="426"/>
        <end position="441"/>
    </location>
</feature>
<name>A0AB34IL46_PRYPA</name>
<feature type="compositionally biased region" description="Pro residues" evidence="1">
    <location>
        <begin position="244"/>
        <end position="269"/>
    </location>
</feature>
<feature type="compositionally biased region" description="Pro residues" evidence="1">
    <location>
        <begin position="387"/>
        <end position="405"/>
    </location>
</feature>
<gene>
    <name evidence="3" type="ORF">AB1Y20_012589</name>
</gene>
<evidence type="ECO:0000256" key="1">
    <source>
        <dbReference type="SAM" id="MobiDB-lite"/>
    </source>
</evidence>
<evidence type="ECO:0000313" key="4">
    <source>
        <dbReference type="Proteomes" id="UP001515480"/>
    </source>
</evidence>
<proteinExistence type="predicted"/>
<feature type="region of interest" description="Disordered" evidence="1">
    <location>
        <begin position="483"/>
        <end position="510"/>
    </location>
</feature>
<feature type="region of interest" description="Disordered" evidence="1">
    <location>
        <begin position="138"/>
        <end position="286"/>
    </location>
</feature>
<dbReference type="Proteomes" id="UP001515480">
    <property type="component" value="Unassembled WGS sequence"/>
</dbReference>